<dbReference type="RefSeq" id="WP_238585607.1">
    <property type="nucleotide sequence ID" value="NZ_CAAAIL010000012.1"/>
</dbReference>
<reference evidence="5 7" key="1">
    <citation type="submission" date="2015-11" db="EMBL/GenBank/DDBJ databases">
        <title>Genomic analysis of 38 Legionella species identifies large and diverse effector repertoires.</title>
        <authorList>
            <person name="Burstein D."/>
            <person name="Amaro F."/>
            <person name="Zusman T."/>
            <person name="Lifshitz Z."/>
            <person name="Cohen O."/>
            <person name="Gilbert J.A."/>
            <person name="Pupko T."/>
            <person name="Shuman H.A."/>
            <person name="Segal G."/>
        </authorList>
    </citation>
    <scope>NUCLEOTIDE SEQUENCE [LARGE SCALE GENOMIC DNA]</scope>
    <source>
        <strain evidence="5 7">ATCC 49507</strain>
    </source>
</reference>
<feature type="compositionally biased region" description="Polar residues" evidence="2">
    <location>
        <begin position="525"/>
        <end position="534"/>
    </location>
</feature>
<dbReference type="InterPro" id="IPR048521">
    <property type="entry name" value="WipA_Phos"/>
</dbReference>
<dbReference type="NCBIfam" id="NF043030">
    <property type="entry name" value="T4SS_Wip"/>
    <property type="match status" value="1"/>
</dbReference>
<gene>
    <name evidence="6" type="primary">wipA_2</name>
    <name evidence="5" type="ORF">Lqua_3390</name>
    <name evidence="6" type="ORF">NCTC12376_00927</name>
</gene>
<feature type="coiled-coil region" evidence="1">
    <location>
        <begin position="85"/>
        <end position="112"/>
    </location>
</feature>
<feature type="region of interest" description="Disordered" evidence="2">
    <location>
        <begin position="510"/>
        <end position="534"/>
    </location>
</feature>
<name>A0A378KRC7_9GAMM</name>
<dbReference type="Pfam" id="PF21662">
    <property type="entry name" value="WipA_N"/>
    <property type="match status" value="1"/>
</dbReference>
<dbReference type="Gene3D" id="3.60.21.10">
    <property type="match status" value="1"/>
</dbReference>
<dbReference type="InterPro" id="IPR048526">
    <property type="entry name" value="WipA_N"/>
</dbReference>
<feature type="domain" description="WipA-like phosphatase" evidence="4">
    <location>
        <begin position="175"/>
        <end position="414"/>
    </location>
</feature>
<evidence type="ECO:0000313" key="8">
    <source>
        <dbReference type="Proteomes" id="UP000254230"/>
    </source>
</evidence>
<keyword evidence="1" id="KW-0175">Coiled coil</keyword>
<dbReference type="EMBL" id="LNYR01000049">
    <property type="protein sequence ID" value="KTD42412.1"/>
    <property type="molecule type" value="Genomic_DNA"/>
</dbReference>
<evidence type="ECO:0000313" key="6">
    <source>
        <dbReference type="EMBL" id="STY17133.1"/>
    </source>
</evidence>
<dbReference type="AlphaFoldDB" id="A0A378KRC7"/>
<dbReference type="InterPro" id="IPR029052">
    <property type="entry name" value="Metallo-depent_PP-like"/>
</dbReference>
<reference evidence="6 8" key="2">
    <citation type="submission" date="2018-06" db="EMBL/GenBank/DDBJ databases">
        <authorList>
            <consortium name="Pathogen Informatics"/>
            <person name="Doyle S."/>
        </authorList>
    </citation>
    <scope>NUCLEOTIDE SEQUENCE [LARGE SCALE GENOMIC DNA]</scope>
    <source>
        <strain evidence="6 8">NCTC12376</strain>
    </source>
</reference>
<dbReference type="Proteomes" id="UP000054639">
    <property type="component" value="Unassembled WGS sequence"/>
</dbReference>
<evidence type="ECO:0000313" key="7">
    <source>
        <dbReference type="Proteomes" id="UP000054639"/>
    </source>
</evidence>
<protein>
    <submittedName>
        <fullName evidence="6">Dot/Icm secretion system substrate</fullName>
    </submittedName>
    <submittedName>
        <fullName evidence="5">Substrate of the Dot/Icm secretion system</fullName>
    </submittedName>
</protein>
<dbReference type="EMBL" id="UGOW01000001">
    <property type="protein sequence ID" value="STY17133.1"/>
    <property type="molecule type" value="Genomic_DNA"/>
</dbReference>
<evidence type="ECO:0000256" key="1">
    <source>
        <dbReference type="SAM" id="Coils"/>
    </source>
</evidence>
<dbReference type="Pfam" id="PF21663">
    <property type="entry name" value="WipA_Phos"/>
    <property type="match status" value="1"/>
</dbReference>
<evidence type="ECO:0000256" key="2">
    <source>
        <dbReference type="SAM" id="MobiDB-lite"/>
    </source>
</evidence>
<accession>A0A378KRC7</accession>
<keyword evidence="7" id="KW-1185">Reference proteome</keyword>
<organism evidence="6 8">
    <name type="scientific">Legionella quateirensis</name>
    <dbReference type="NCBI Taxonomy" id="45072"/>
    <lineage>
        <taxon>Bacteria</taxon>
        <taxon>Pseudomonadati</taxon>
        <taxon>Pseudomonadota</taxon>
        <taxon>Gammaproteobacteria</taxon>
        <taxon>Legionellales</taxon>
        <taxon>Legionellaceae</taxon>
        <taxon>Legionella</taxon>
    </lineage>
</organism>
<proteinExistence type="predicted"/>
<sequence>MTCRIINKNVDIYSVPNQFESSLGSLTLGDLHGNPIKLIYFLFHHQIIGFKKEVANIQEPYQQFVAVYERFGDIIQTYQEQQTILLFTQHKITNTEERIARIERQLASALHHDTSKIPHLTNQKQQITEHLQTILLTKKSLEHQLFEQKEQCRSCLEQFNLFMSTLELKDNKTQIRLIGDEVADRGNCDYFTLRILELLQKNHSTVRILLSNHGCEFIYAYEQLLNGHPFLPLGNIIDTQITSFMGLKLLLEFDLINKEELSSLVKHSYNPALNIIDYSLNEEGITLFSHAPIQFDGIRRVAKRLGIDYDDSTKEALAGTLVQINSQFQNYAETNTIHLLIHNNTIHDKANMSEDERTASPLIYFIWNRWSQAKDTDTARPAIHNGYTLTYVHGHDPYQSKLPHIHNLDTLCGKESRKTMNEQINKSFQFLRENQQKLNDKTTTEDYLRNVNRYKVFDSDEQNLKTGYKCKPIYSENNENDSLKKLSLLGRPVLNPELISVALKHEEIQPCFLKPPPPNKEHNTNESPQQQNIF</sequence>
<dbReference type="Proteomes" id="UP000254230">
    <property type="component" value="Unassembled WGS sequence"/>
</dbReference>
<feature type="domain" description="WipA alpha-helical hairpin" evidence="3">
    <location>
        <begin position="60"/>
        <end position="163"/>
    </location>
</feature>
<evidence type="ECO:0000313" key="5">
    <source>
        <dbReference type="EMBL" id="KTD42412.1"/>
    </source>
</evidence>
<evidence type="ECO:0000259" key="3">
    <source>
        <dbReference type="Pfam" id="PF21662"/>
    </source>
</evidence>
<dbReference type="STRING" id="45072.Lqua_3390"/>
<evidence type="ECO:0000259" key="4">
    <source>
        <dbReference type="Pfam" id="PF21663"/>
    </source>
</evidence>
<dbReference type="GO" id="GO:0016791">
    <property type="term" value="F:phosphatase activity"/>
    <property type="evidence" value="ECO:0007669"/>
    <property type="project" value="InterPro"/>
</dbReference>